<dbReference type="AlphaFoldDB" id="K0TBE0"/>
<comment type="caution">
    <text evidence="3">The sequence shown here is derived from an EMBL/GenBank/DDBJ whole genome shotgun (WGS) entry which is preliminary data.</text>
</comment>
<evidence type="ECO:0000313" key="4">
    <source>
        <dbReference type="Proteomes" id="UP000266841"/>
    </source>
</evidence>
<keyword evidence="1" id="KW-0175">Coiled coil</keyword>
<gene>
    <name evidence="3" type="ORF">THAOC_07903</name>
</gene>
<evidence type="ECO:0000313" key="3">
    <source>
        <dbReference type="EMBL" id="EJK70721.1"/>
    </source>
</evidence>
<name>K0TBE0_THAOC</name>
<feature type="coiled-coil region" evidence="1">
    <location>
        <begin position="343"/>
        <end position="377"/>
    </location>
</feature>
<proteinExistence type="predicted"/>
<evidence type="ECO:0000256" key="2">
    <source>
        <dbReference type="SAM" id="MobiDB-lite"/>
    </source>
</evidence>
<protein>
    <submittedName>
        <fullName evidence="3">Uncharacterized protein</fullName>
    </submittedName>
</protein>
<dbReference type="Proteomes" id="UP000266841">
    <property type="component" value="Unassembled WGS sequence"/>
</dbReference>
<feature type="compositionally biased region" description="Acidic residues" evidence="2">
    <location>
        <begin position="385"/>
        <end position="396"/>
    </location>
</feature>
<feature type="region of interest" description="Disordered" evidence="2">
    <location>
        <begin position="380"/>
        <end position="416"/>
    </location>
</feature>
<accession>K0TBE0</accession>
<organism evidence="3 4">
    <name type="scientific">Thalassiosira oceanica</name>
    <name type="common">Marine diatom</name>
    <dbReference type="NCBI Taxonomy" id="159749"/>
    <lineage>
        <taxon>Eukaryota</taxon>
        <taxon>Sar</taxon>
        <taxon>Stramenopiles</taxon>
        <taxon>Ochrophyta</taxon>
        <taxon>Bacillariophyta</taxon>
        <taxon>Coscinodiscophyceae</taxon>
        <taxon>Thalassiosirophycidae</taxon>
        <taxon>Thalassiosirales</taxon>
        <taxon>Thalassiosiraceae</taxon>
        <taxon>Thalassiosira</taxon>
    </lineage>
</organism>
<feature type="region of interest" description="Disordered" evidence="2">
    <location>
        <begin position="234"/>
        <end position="311"/>
    </location>
</feature>
<evidence type="ECO:0000256" key="1">
    <source>
        <dbReference type="SAM" id="Coils"/>
    </source>
</evidence>
<reference evidence="3 4" key="1">
    <citation type="journal article" date="2012" name="Genome Biol.">
        <title>Genome and low-iron response of an oceanic diatom adapted to chronic iron limitation.</title>
        <authorList>
            <person name="Lommer M."/>
            <person name="Specht M."/>
            <person name="Roy A.S."/>
            <person name="Kraemer L."/>
            <person name="Andreson R."/>
            <person name="Gutowska M.A."/>
            <person name="Wolf J."/>
            <person name="Bergner S.V."/>
            <person name="Schilhabel M.B."/>
            <person name="Klostermeier U.C."/>
            <person name="Beiko R.G."/>
            <person name="Rosenstiel P."/>
            <person name="Hippler M."/>
            <person name="Laroche J."/>
        </authorList>
    </citation>
    <scope>NUCLEOTIDE SEQUENCE [LARGE SCALE GENOMIC DNA]</scope>
    <source>
        <strain evidence="3 4">CCMP1005</strain>
    </source>
</reference>
<feature type="compositionally biased region" description="Basic residues" evidence="2">
    <location>
        <begin position="255"/>
        <end position="266"/>
    </location>
</feature>
<keyword evidence="4" id="KW-1185">Reference proteome</keyword>
<dbReference type="EMBL" id="AGNL01008133">
    <property type="protein sequence ID" value="EJK70721.1"/>
    <property type="molecule type" value="Genomic_DNA"/>
</dbReference>
<sequence>MSHIPSWKDEITESRCLVQIRLDELASLQTAMARNLLFWNRRKTHLHRLPPRTTPASQPQPATPTAVRRCSDKGQQGFQRAFDTTEGDVLGEQRKMHWVERVARRTTTRTFKWVAPPADGTASHSHPEVQGDADIKGTAVGQAATTDGAVFTSYSMFEGDTTKCGGADVHSVPQEDNESDDDVQGLARVECIRLIRWRGRSERRGGLGRLPTYRSTATADADAEFTVSNIVPIGWTEEGRPSQRPPRQSNGRLSGRSKHKKKKGKHAVPASALLHQPRRQSSQQSELAPTAILPRSDVIATDGPRPPSFRQLWLPVTLTTQSSTKGGTRANRMTPANGDGQAMLELKRQLTRLLLMNSRLRQENSRLTSELADARLTVQVSPQEDREDTATIDDDNATVATSNLTDVDGCETVPDH</sequence>